<dbReference type="EMBL" id="JABCLD010002583">
    <property type="protein sequence ID" value="NMU30715.1"/>
    <property type="molecule type" value="Genomic_DNA"/>
</dbReference>
<dbReference type="RefSeq" id="WP_005500523.1">
    <property type="nucleotide sequence ID" value="NZ_CAMFHI010000013.1"/>
</dbReference>
<comment type="caution">
    <text evidence="2">The sequence shown here is derived from an EMBL/GenBank/DDBJ whole genome shotgun (WGS) entry which is preliminary data.</text>
</comment>
<keyword evidence="1" id="KW-0143">Chaperone</keyword>
<dbReference type="Proteomes" id="UP000191946">
    <property type="component" value="Unassembled WGS sequence"/>
</dbReference>
<evidence type="ECO:0000313" key="4">
    <source>
        <dbReference type="Proteomes" id="UP000191946"/>
    </source>
</evidence>
<dbReference type="Gene3D" id="1.25.40.10">
    <property type="entry name" value="Tetratricopeptide repeat domain"/>
    <property type="match status" value="1"/>
</dbReference>
<sequence>MLSTKDIELLLVHAALQVQYQQPEQAIAILDAVLELEPEREDALHTLAVACLQTGRYTRAVAVCEGLLKSQSQSVQAAGIWFCLSQARWKQNDVEGARQAHRRYLQSLHSESHE</sequence>
<dbReference type="SUPFAM" id="SSF48452">
    <property type="entry name" value="TPR-like"/>
    <property type="match status" value="1"/>
</dbReference>
<reference evidence="2 5" key="2">
    <citation type="submission" date="2020-04" db="EMBL/GenBank/DDBJ databases">
        <title>Whole-genome sequencing of Vibrio spp. from China reveals different genetic environments of blaCTX-M-14 among diverse lineages.</title>
        <authorList>
            <person name="Zheng Z."/>
            <person name="Ye L."/>
            <person name="Chen S."/>
        </authorList>
    </citation>
    <scope>NUCLEOTIDE SEQUENCE [LARGE SCALE GENOMIC DNA]</scope>
    <source>
        <strain evidence="2 5">Vb0574</strain>
    </source>
</reference>
<comment type="subcellular location">
    <subcellularLocation>
        <location evidence="1">Cytoplasm</location>
    </subcellularLocation>
</comment>
<dbReference type="GO" id="GO:0005737">
    <property type="term" value="C:cytoplasm"/>
    <property type="evidence" value="ECO:0007669"/>
    <property type="project" value="UniProtKB-SubCell"/>
</dbReference>
<dbReference type="InterPro" id="IPR016684">
    <property type="entry name" value="T3SS_YscY"/>
</dbReference>
<dbReference type="Proteomes" id="UP000555836">
    <property type="component" value="Unassembled WGS sequence"/>
</dbReference>
<keyword evidence="4" id="KW-1185">Reference proteome</keyword>
<keyword evidence="1" id="KW-0963">Cytoplasm</keyword>
<organism evidence="2 5">
    <name type="scientific">Vibrio parahaemolyticus</name>
    <dbReference type="NCBI Taxonomy" id="670"/>
    <lineage>
        <taxon>Bacteria</taxon>
        <taxon>Pseudomonadati</taxon>
        <taxon>Pseudomonadota</taxon>
        <taxon>Gammaproteobacteria</taxon>
        <taxon>Vibrionales</taxon>
        <taxon>Vibrionaceae</taxon>
        <taxon>Vibrio</taxon>
    </lineage>
</organism>
<dbReference type="PIRSF" id="PIRSF017117">
    <property type="entry name" value="T3SS_YscY"/>
    <property type="match status" value="1"/>
</dbReference>
<evidence type="ECO:0000313" key="3">
    <source>
        <dbReference type="EMBL" id="OQK04757.1"/>
    </source>
</evidence>
<accession>A0A659AG23</accession>
<evidence type="ECO:0000256" key="1">
    <source>
        <dbReference type="PIRNR" id="PIRNR017117"/>
    </source>
</evidence>
<dbReference type="AlphaFoldDB" id="A0A659AG23"/>
<dbReference type="EMBL" id="LHQV01000002">
    <property type="protein sequence ID" value="OQK04757.1"/>
    <property type="molecule type" value="Genomic_DNA"/>
</dbReference>
<reference evidence="3 4" key="1">
    <citation type="submission" date="2015-08" db="EMBL/GenBank/DDBJ databases">
        <title>Draft Genome Sequences of Vibrio parahaemolyticus Strains.</title>
        <authorList>
            <person name="Gonzalez-Escalona N."/>
            <person name="DePaola A."/>
        </authorList>
    </citation>
    <scope>NUCLEOTIDE SEQUENCE [LARGE SCALE GENOMIC DNA]</scope>
    <source>
        <strain evidence="3 4">CFSAN001621</strain>
    </source>
</reference>
<protein>
    <submittedName>
        <fullName evidence="3">Translocation protein Y</fullName>
    </submittedName>
    <submittedName>
        <fullName evidence="2">Type III secretion system chaperone VscY</fullName>
    </submittedName>
</protein>
<evidence type="ECO:0000313" key="5">
    <source>
        <dbReference type="Proteomes" id="UP000555836"/>
    </source>
</evidence>
<evidence type="ECO:0000313" key="2">
    <source>
        <dbReference type="EMBL" id="NMU30715.1"/>
    </source>
</evidence>
<dbReference type="InterPro" id="IPR011990">
    <property type="entry name" value="TPR-like_helical_dom_sf"/>
</dbReference>
<dbReference type="Pfam" id="PF14559">
    <property type="entry name" value="TPR_19"/>
    <property type="match status" value="1"/>
</dbReference>
<gene>
    <name evidence="2" type="primary">vscY</name>
    <name evidence="3" type="ORF">AKG60_01580</name>
    <name evidence="2" type="ORF">HKB21_34455</name>
</gene>
<proteinExistence type="predicted"/>
<name>A0A659AG23_VIBPH</name>